<dbReference type="EC" id="1.4.1.1" evidence="3"/>
<feature type="domain" description="Alanine dehydrogenase/pyridine nucleotide transhydrogenase NAD(H)-binding" evidence="5">
    <location>
        <begin position="149"/>
        <end position="297"/>
    </location>
</feature>
<evidence type="ECO:0000256" key="4">
    <source>
        <dbReference type="ARBA" id="ARBA00023002"/>
    </source>
</evidence>
<keyword evidence="8" id="KW-1185">Reference proteome</keyword>
<dbReference type="InterPro" id="IPR008141">
    <property type="entry name" value="Ala_DH"/>
</dbReference>
<feature type="domain" description="Alanine dehydrogenase/pyridine nucleotide transhydrogenase N-terminal" evidence="6">
    <location>
        <begin position="4"/>
        <end position="137"/>
    </location>
</feature>
<dbReference type="AlphaFoldDB" id="A0A4R2L602"/>
<dbReference type="PANTHER" id="PTHR42795:SF1">
    <property type="entry name" value="ALANINE DEHYDROGENASE"/>
    <property type="match status" value="1"/>
</dbReference>
<protein>
    <recommendedName>
        <fullName evidence="3">alanine dehydrogenase</fullName>
        <ecNumber evidence="3">1.4.1.1</ecNumber>
    </recommendedName>
</protein>
<dbReference type="InterPro" id="IPR007886">
    <property type="entry name" value="AlaDH/PNT_N"/>
</dbReference>
<evidence type="ECO:0000256" key="2">
    <source>
        <dbReference type="ARBA" id="ARBA00005689"/>
    </source>
</evidence>
<comment type="pathway">
    <text evidence="1">Amino-acid degradation; L-alanine degradation via dehydrogenase pathway; NH(3) and pyruvate from L-alanine: step 1/1.</text>
</comment>
<gene>
    <name evidence="7" type="ORF">EV214_10284</name>
</gene>
<evidence type="ECO:0000256" key="1">
    <source>
        <dbReference type="ARBA" id="ARBA00005206"/>
    </source>
</evidence>
<dbReference type="InterPro" id="IPR007698">
    <property type="entry name" value="AlaDH/PNT_NAD(H)-bd"/>
</dbReference>
<dbReference type="GO" id="GO:0042853">
    <property type="term" value="P:L-alanine catabolic process"/>
    <property type="evidence" value="ECO:0007669"/>
    <property type="project" value="InterPro"/>
</dbReference>
<evidence type="ECO:0000256" key="3">
    <source>
        <dbReference type="ARBA" id="ARBA00012897"/>
    </source>
</evidence>
<sequence length="370" mass="40053">MKIGLPSELGNGESRVSITHKGVEKLTQLGHEVFVSKGAGEASGITDEMYKKSGAILLDEIKDVYKQSDCIVKVKPPVSIEFDYLKTGQLLFCFILLEKNEALTRMLLEKKIIGIAYEMVIDKQGKKPLLIPMSEIAGKMAVFMGSKLMQTVHGGKGVMLGAVPGLAPSEVVILGAGSVAYGAAEIAMGIGCNVTILNRSTNKLRDLKNKLHKKGNYINLSDEALSYAMLKADLLVNTIDQMGDKQKHIVTAQMVRQMKKGSIIIDVACDEGGTIETSKLTSHTQPTYTIDGVVHCGIPNLPGIVPVTATFSLAEAVLPYIITIADDGFKKAILNDIGLRKALCTYDGYLIHKQASQNFDIPYASFEKAF</sequence>
<name>A0A4R2L602_9FIRM</name>
<dbReference type="SMART" id="SM01002">
    <property type="entry name" value="AlaDh_PNT_C"/>
    <property type="match status" value="1"/>
</dbReference>
<dbReference type="GO" id="GO:0005886">
    <property type="term" value="C:plasma membrane"/>
    <property type="evidence" value="ECO:0007669"/>
    <property type="project" value="TreeGrafter"/>
</dbReference>
<dbReference type="OrthoDB" id="9804592at2"/>
<dbReference type="GO" id="GO:0000286">
    <property type="term" value="F:alanine dehydrogenase activity"/>
    <property type="evidence" value="ECO:0007669"/>
    <property type="project" value="UniProtKB-EC"/>
</dbReference>
<dbReference type="SMART" id="SM01003">
    <property type="entry name" value="AlaDh_PNT_N"/>
    <property type="match status" value="1"/>
</dbReference>
<reference evidence="7 8" key="1">
    <citation type="submission" date="2019-03" db="EMBL/GenBank/DDBJ databases">
        <title>Genomic Encyclopedia of Type Strains, Phase IV (KMG-IV): sequencing the most valuable type-strain genomes for metagenomic binning, comparative biology and taxonomic classification.</title>
        <authorList>
            <person name="Goeker M."/>
        </authorList>
    </citation>
    <scope>NUCLEOTIDE SEQUENCE [LARGE SCALE GENOMIC DNA]</scope>
    <source>
        <strain evidence="7 8">DSM 102940</strain>
    </source>
</reference>
<dbReference type="CDD" id="cd05305">
    <property type="entry name" value="L-AlaDH"/>
    <property type="match status" value="1"/>
</dbReference>
<evidence type="ECO:0000259" key="5">
    <source>
        <dbReference type="SMART" id="SM01002"/>
    </source>
</evidence>
<dbReference type="Gene3D" id="3.40.50.720">
    <property type="entry name" value="NAD(P)-binding Rossmann-like Domain"/>
    <property type="match status" value="2"/>
</dbReference>
<dbReference type="Pfam" id="PF01262">
    <property type="entry name" value="AlaDh_PNT_C"/>
    <property type="match status" value="1"/>
</dbReference>
<dbReference type="SUPFAM" id="SSF51735">
    <property type="entry name" value="NAD(P)-binding Rossmann-fold domains"/>
    <property type="match status" value="1"/>
</dbReference>
<comment type="similarity">
    <text evidence="2">Belongs to the AlaDH/PNT family.</text>
</comment>
<dbReference type="InterPro" id="IPR036291">
    <property type="entry name" value="NAD(P)-bd_dom_sf"/>
</dbReference>
<comment type="caution">
    <text evidence="7">The sequence shown here is derived from an EMBL/GenBank/DDBJ whole genome shotgun (WGS) entry which is preliminary data.</text>
</comment>
<organism evidence="7 8">
    <name type="scientific">Marinisporobacter balticus</name>
    <dbReference type="NCBI Taxonomy" id="2018667"/>
    <lineage>
        <taxon>Bacteria</taxon>
        <taxon>Bacillati</taxon>
        <taxon>Bacillota</taxon>
        <taxon>Clostridia</taxon>
        <taxon>Peptostreptococcales</taxon>
        <taxon>Thermotaleaceae</taxon>
        <taxon>Marinisporobacter</taxon>
    </lineage>
</organism>
<accession>A0A4R2L602</accession>
<evidence type="ECO:0000313" key="8">
    <source>
        <dbReference type="Proteomes" id="UP000294919"/>
    </source>
</evidence>
<dbReference type="EMBL" id="SLWV01000002">
    <property type="protein sequence ID" value="TCO79366.1"/>
    <property type="molecule type" value="Genomic_DNA"/>
</dbReference>
<dbReference type="Proteomes" id="UP000294919">
    <property type="component" value="Unassembled WGS sequence"/>
</dbReference>
<dbReference type="RefSeq" id="WP_132242194.1">
    <property type="nucleotide sequence ID" value="NZ_SLWV01000002.1"/>
</dbReference>
<dbReference type="Pfam" id="PF05222">
    <property type="entry name" value="AlaDh_PNT_N"/>
    <property type="match status" value="1"/>
</dbReference>
<keyword evidence="4" id="KW-0560">Oxidoreductase</keyword>
<dbReference type="PANTHER" id="PTHR42795">
    <property type="entry name" value="ALANINE DEHYDROGENASE"/>
    <property type="match status" value="1"/>
</dbReference>
<evidence type="ECO:0000313" key="7">
    <source>
        <dbReference type="EMBL" id="TCO79366.1"/>
    </source>
</evidence>
<evidence type="ECO:0000259" key="6">
    <source>
        <dbReference type="SMART" id="SM01003"/>
    </source>
</evidence>
<dbReference type="SUPFAM" id="SSF52283">
    <property type="entry name" value="Formate/glycerate dehydrogenase catalytic domain-like"/>
    <property type="match status" value="1"/>
</dbReference>
<proteinExistence type="inferred from homology"/>